<dbReference type="AlphaFoldDB" id="A0A5C7B7Z8"/>
<name>A0A5C7B7Z8_9FLAO</name>
<evidence type="ECO:0000313" key="3">
    <source>
        <dbReference type="Proteomes" id="UP000321938"/>
    </source>
</evidence>
<keyword evidence="3" id="KW-1185">Reference proteome</keyword>
<dbReference type="EMBL" id="VOSB01000059">
    <property type="protein sequence ID" value="TXE13982.1"/>
    <property type="molecule type" value="Genomic_DNA"/>
</dbReference>
<proteinExistence type="predicted"/>
<organism evidence="2 3">
    <name type="scientific">Psychroserpens burtonensis</name>
    <dbReference type="NCBI Taxonomy" id="49278"/>
    <lineage>
        <taxon>Bacteria</taxon>
        <taxon>Pseudomonadati</taxon>
        <taxon>Bacteroidota</taxon>
        <taxon>Flavobacteriia</taxon>
        <taxon>Flavobacteriales</taxon>
        <taxon>Flavobacteriaceae</taxon>
        <taxon>Psychroserpens</taxon>
    </lineage>
</organism>
<dbReference type="OrthoDB" id="1190041at2"/>
<dbReference type="RefSeq" id="WP_147232220.1">
    <property type="nucleotide sequence ID" value="NZ_VOSB01000059.1"/>
</dbReference>
<protein>
    <submittedName>
        <fullName evidence="2">Uncharacterized protein</fullName>
    </submittedName>
</protein>
<dbReference type="STRING" id="1123037.GCA_000425305_03372"/>
<accession>A0A5C7B7Z8</accession>
<gene>
    <name evidence="2" type="ORF">ES692_17765</name>
</gene>
<dbReference type="Proteomes" id="UP000321938">
    <property type="component" value="Unassembled WGS sequence"/>
</dbReference>
<reference evidence="2 3" key="1">
    <citation type="submission" date="2019-08" db="EMBL/GenBank/DDBJ databases">
        <title>Genome of Psychroserpens burtonensis ACAM 167.</title>
        <authorList>
            <person name="Bowman J.P."/>
        </authorList>
    </citation>
    <scope>NUCLEOTIDE SEQUENCE [LARGE SCALE GENOMIC DNA]</scope>
    <source>
        <strain evidence="2 3">ACAM 167</strain>
    </source>
</reference>
<feature type="region of interest" description="Disordered" evidence="1">
    <location>
        <begin position="209"/>
        <end position="252"/>
    </location>
</feature>
<sequence length="462" mass="51258">MRHYFKTIFFVLGLLLIPFGCEKELIDDMQPIQQQSKSKIRLNTGSDVSIRATNFLKQKTSNALNVSFVKGRLTLSSNDFMSRETSMGTIDTSKEIVVENEYNTKHTFALQNTQSSNILVNVIVVETQDVIYEYFKVYHFEGKIPYDKYKTIDLSQFTGRIETYNSNDNITGLTVLNNGITTGAGGDSTPCPDDDDVWDGWDDFWENFNDNDGSSGGGTNNDGSANNNDSDDSNSNDGGTSTSSGGGDAEIENVDGCDIYYVDSDGDRWETDEWSLSDGTESCCMYLIVNCGSGNYSSTMARNAEDEDPCADGPVAVLVNVEALKDDIEECLGTEYDSAWFDDNSNYYNTIDIHAYLNENCTNESKNFVDPAKDALDEGGEVDFDMEIIYTINKPCQKEIVKNIMNLTSDLTDIINDTFDTSDKANVKFWNGDIATGDPAQTSTSYEGDPENFIIKIKFDNA</sequence>
<evidence type="ECO:0000256" key="1">
    <source>
        <dbReference type="SAM" id="MobiDB-lite"/>
    </source>
</evidence>
<comment type="caution">
    <text evidence="2">The sequence shown here is derived from an EMBL/GenBank/DDBJ whole genome shotgun (WGS) entry which is preliminary data.</text>
</comment>
<evidence type="ECO:0000313" key="2">
    <source>
        <dbReference type="EMBL" id="TXE13982.1"/>
    </source>
</evidence>